<evidence type="ECO:0000313" key="2">
    <source>
        <dbReference type="Proteomes" id="UP000433788"/>
    </source>
</evidence>
<proteinExistence type="predicted"/>
<protein>
    <submittedName>
        <fullName evidence="1">Uncharacterized protein</fullName>
    </submittedName>
</protein>
<evidence type="ECO:0000313" key="1">
    <source>
        <dbReference type="EMBL" id="MRH78497.1"/>
    </source>
</evidence>
<accession>A0A6N7QVZ5</accession>
<dbReference type="AlphaFoldDB" id="A0A6N7QVZ5"/>
<name>A0A6N7QVZ5_9GAMM</name>
<keyword evidence="2" id="KW-1185">Reference proteome</keyword>
<dbReference type="EMBL" id="WJPP01000003">
    <property type="protein sequence ID" value="MRH78497.1"/>
    <property type="molecule type" value="Genomic_DNA"/>
</dbReference>
<reference evidence="1 2" key="1">
    <citation type="submission" date="2019-11" db="EMBL/GenBank/DDBJ databases">
        <authorList>
            <person name="Zhang X.Y."/>
        </authorList>
    </citation>
    <scope>NUCLEOTIDE SEQUENCE [LARGE SCALE GENOMIC DNA]</scope>
    <source>
        <strain evidence="1 2">C176</strain>
    </source>
</reference>
<organism evidence="1 2">
    <name type="scientific">Spiribacter salilacus</name>
    <dbReference type="NCBI Taxonomy" id="2664894"/>
    <lineage>
        <taxon>Bacteria</taxon>
        <taxon>Pseudomonadati</taxon>
        <taxon>Pseudomonadota</taxon>
        <taxon>Gammaproteobacteria</taxon>
        <taxon>Chromatiales</taxon>
        <taxon>Ectothiorhodospiraceae</taxon>
        <taxon>Spiribacter</taxon>
    </lineage>
</organism>
<comment type="caution">
    <text evidence="1">The sequence shown here is derived from an EMBL/GenBank/DDBJ whole genome shotgun (WGS) entry which is preliminary data.</text>
</comment>
<sequence length="120" mass="13734">MRHGHNSPPSSKRGQIYFLCRAASNKSVPIYDQKASRSADQARAQLRFTLMREYSIGKRLLEGYLHQPYSWFLSRHSADLGKPILSVVNQLLDKSELRAQGTFNKLTQANERFRAMAANH</sequence>
<dbReference type="Proteomes" id="UP000433788">
    <property type="component" value="Unassembled WGS sequence"/>
</dbReference>
<dbReference type="RefSeq" id="WP_153719529.1">
    <property type="nucleotide sequence ID" value="NZ_WJPP01000003.1"/>
</dbReference>
<gene>
    <name evidence="1" type="ORF">GH984_07230</name>
</gene>